<name>A0A828PN99_ACTPL</name>
<keyword evidence="1" id="KW-0812">Transmembrane</keyword>
<dbReference type="Proteomes" id="UP000005341">
    <property type="component" value="Unassembled WGS sequence"/>
</dbReference>
<comment type="caution">
    <text evidence="2">The sequence shown here is derived from an EMBL/GenBank/DDBJ whole genome shotgun (WGS) entry which is preliminary data.</text>
</comment>
<reference evidence="2 3" key="1">
    <citation type="journal article" date="2010" name="J. Bacteriol.">
        <title>Comparative genomic characterization of Actinobacillus pleuropneumoniae.</title>
        <authorList>
            <person name="Xu Z."/>
            <person name="Chen X."/>
            <person name="Li L."/>
            <person name="Li T."/>
            <person name="Wang S."/>
            <person name="Chen H."/>
            <person name="Zhou R."/>
        </authorList>
    </citation>
    <scope>NUCLEOTIDE SEQUENCE [LARGE SCALE GENOMIC DNA]</scope>
    <source>
        <strain evidence="2 3">Femo</strain>
    </source>
</reference>
<dbReference type="EMBL" id="ADOG01000007">
    <property type="protein sequence ID" value="EFM92613.1"/>
    <property type="molecule type" value="Genomic_DNA"/>
</dbReference>
<accession>A0A828PN99</accession>
<protein>
    <submittedName>
        <fullName evidence="2">Uncharacterized protein</fullName>
    </submittedName>
</protein>
<feature type="transmembrane region" description="Helical" evidence="1">
    <location>
        <begin position="12"/>
        <end position="32"/>
    </location>
</feature>
<organism evidence="2 3">
    <name type="scientific">Actinobacillus pleuropneumoniae serovar 6 str. Femo</name>
    <dbReference type="NCBI Taxonomy" id="754256"/>
    <lineage>
        <taxon>Bacteria</taxon>
        <taxon>Pseudomonadati</taxon>
        <taxon>Pseudomonadota</taxon>
        <taxon>Gammaproteobacteria</taxon>
        <taxon>Pasteurellales</taxon>
        <taxon>Pasteurellaceae</taxon>
        <taxon>Actinobacillus</taxon>
    </lineage>
</organism>
<keyword evidence="1" id="KW-0472">Membrane</keyword>
<evidence type="ECO:0000313" key="2">
    <source>
        <dbReference type="EMBL" id="EFM92613.1"/>
    </source>
</evidence>
<gene>
    <name evidence="2" type="ORF">appser6_4290</name>
</gene>
<keyword evidence="1" id="KW-1133">Transmembrane helix</keyword>
<sequence length="41" mass="4664">MFIQAILLIKKTVSILFLLFFVKISSMLIPFWEAYLASGGI</sequence>
<evidence type="ECO:0000313" key="3">
    <source>
        <dbReference type="Proteomes" id="UP000005341"/>
    </source>
</evidence>
<evidence type="ECO:0000256" key="1">
    <source>
        <dbReference type="SAM" id="Phobius"/>
    </source>
</evidence>
<proteinExistence type="predicted"/>
<dbReference type="AlphaFoldDB" id="A0A828PN99"/>